<dbReference type="EMBL" id="DSDK01000241">
    <property type="protein sequence ID" value="HDR50836.1"/>
    <property type="molecule type" value="Genomic_DNA"/>
</dbReference>
<dbReference type="AlphaFoldDB" id="A0A831LUJ1"/>
<evidence type="ECO:0000313" key="2">
    <source>
        <dbReference type="EMBL" id="HDR50836.1"/>
    </source>
</evidence>
<name>A0A831LUJ1_9BACT</name>
<dbReference type="SUPFAM" id="SSF51430">
    <property type="entry name" value="NAD(P)-linked oxidoreductase"/>
    <property type="match status" value="1"/>
</dbReference>
<dbReference type="InterPro" id="IPR020471">
    <property type="entry name" value="AKR"/>
</dbReference>
<evidence type="ECO:0000259" key="1">
    <source>
        <dbReference type="Pfam" id="PF00248"/>
    </source>
</evidence>
<protein>
    <submittedName>
        <fullName evidence="2">Aldo/keto reductase</fullName>
    </submittedName>
</protein>
<dbReference type="PRINTS" id="PR00069">
    <property type="entry name" value="ALDKETRDTASE"/>
</dbReference>
<dbReference type="Proteomes" id="UP000886047">
    <property type="component" value="Unassembled WGS sequence"/>
</dbReference>
<dbReference type="PANTHER" id="PTHR43312:SF1">
    <property type="entry name" value="NADP-DEPENDENT OXIDOREDUCTASE DOMAIN-CONTAINING PROTEIN"/>
    <property type="match status" value="1"/>
</dbReference>
<proteinExistence type="predicted"/>
<accession>A0A831LUJ1</accession>
<dbReference type="PROSITE" id="PS51318">
    <property type="entry name" value="TAT"/>
    <property type="match status" value="1"/>
</dbReference>
<gene>
    <name evidence="2" type="ORF">ENN90_04335</name>
</gene>
<dbReference type="Pfam" id="PF00248">
    <property type="entry name" value="Aldo_ket_red"/>
    <property type="match status" value="1"/>
</dbReference>
<reference evidence="2" key="1">
    <citation type="journal article" date="2020" name="mSystems">
        <title>Genome- and Community-Level Interaction Insights into Carbon Utilization and Element Cycling Functions of Hydrothermarchaeota in Hydrothermal Sediment.</title>
        <authorList>
            <person name="Zhou Z."/>
            <person name="Liu Y."/>
            <person name="Xu W."/>
            <person name="Pan J."/>
            <person name="Luo Z.H."/>
            <person name="Li M."/>
        </authorList>
    </citation>
    <scope>NUCLEOTIDE SEQUENCE [LARGE SCALE GENOMIC DNA]</scope>
    <source>
        <strain evidence="2">SpSt-1217</strain>
    </source>
</reference>
<dbReference type="InterPro" id="IPR036812">
    <property type="entry name" value="NAD(P)_OxRdtase_dom_sf"/>
</dbReference>
<dbReference type="Gene3D" id="3.20.20.100">
    <property type="entry name" value="NADP-dependent oxidoreductase domain"/>
    <property type="match status" value="1"/>
</dbReference>
<feature type="domain" description="NADP-dependent oxidoreductase" evidence="1">
    <location>
        <begin position="81"/>
        <end position="332"/>
    </location>
</feature>
<dbReference type="InterPro" id="IPR023210">
    <property type="entry name" value="NADP_OxRdtase_dom"/>
</dbReference>
<dbReference type="GO" id="GO:0016491">
    <property type="term" value="F:oxidoreductase activity"/>
    <property type="evidence" value="ECO:0007669"/>
    <property type="project" value="InterPro"/>
</dbReference>
<sequence length="353" mass="39358">MGNNINRRKFLGTGLAAAATVTVGKSFGSEKEFSHIPVKKSDEHPFNPVTYSAMPTHAFGKTGYKVGILSLGGQATLEIAGREEESEKIINRAIDLGINYIDTAASYGRGMSQLNIGRVMKTRRSEVWLATKTHDRTYDGSMRLLEESLKNLQTDHLDTWQLHNIQRQDQIDQIFANDGAIKALEKAKSEGVVRNLGITGHFEPIVLLEAIKRYPFDTLLLALNAADVHYLSFKNYLLPEAQKRGIATIGMKVATRGRMLNCWTPPPLEEQTDARLRTPKPGTISIKEALTYNMSLPVSTTIIGVDSIEQLEENVKIASEFSPLSLAQLEEIEFKTLPIVRQGLYFRRWDIGA</sequence>
<dbReference type="InterPro" id="IPR006311">
    <property type="entry name" value="TAT_signal"/>
</dbReference>
<dbReference type="PANTHER" id="PTHR43312">
    <property type="entry name" value="D-THREO-ALDOSE 1-DEHYDROGENASE"/>
    <property type="match status" value="1"/>
</dbReference>
<organism evidence="2">
    <name type="scientific">Mariniphaga anaerophila</name>
    <dbReference type="NCBI Taxonomy" id="1484053"/>
    <lineage>
        <taxon>Bacteria</taxon>
        <taxon>Pseudomonadati</taxon>
        <taxon>Bacteroidota</taxon>
        <taxon>Bacteroidia</taxon>
        <taxon>Marinilabiliales</taxon>
        <taxon>Prolixibacteraceae</taxon>
        <taxon>Mariniphaga</taxon>
    </lineage>
</organism>
<comment type="caution">
    <text evidence="2">The sequence shown here is derived from an EMBL/GenBank/DDBJ whole genome shotgun (WGS) entry which is preliminary data.</text>
</comment>
<dbReference type="CDD" id="cd19100">
    <property type="entry name" value="AKR_unchar"/>
    <property type="match status" value="1"/>
</dbReference>
<dbReference type="InterPro" id="IPR053135">
    <property type="entry name" value="AKR2_Oxidoreductase"/>
</dbReference>